<dbReference type="PANTHER" id="PTHR12746:SF2">
    <property type="entry name" value="60S RIBOSOMAL EXPORT PROTEIN NMD3"/>
    <property type="match status" value="1"/>
</dbReference>
<dbReference type="OrthoDB" id="203821at2759"/>
<dbReference type="GO" id="GO:0015031">
    <property type="term" value="P:protein transport"/>
    <property type="evidence" value="ECO:0007669"/>
    <property type="project" value="UniProtKB-KW"/>
</dbReference>
<feature type="domain" description="60S ribosomal export protein NMD3 OB-fold" evidence="11">
    <location>
        <begin position="488"/>
        <end position="547"/>
    </location>
</feature>
<keyword evidence="8" id="KW-0539">Nucleus</keyword>
<feature type="domain" description="Nmd3 N-terminal" evidence="10">
    <location>
        <begin position="34"/>
        <end position="263"/>
    </location>
</feature>
<feature type="region of interest" description="Disordered" evidence="9">
    <location>
        <begin position="766"/>
        <end position="830"/>
    </location>
</feature>
<keyword evidence="6" id="KW-0963">Cytoplasm</keyword>
<feature type="compositionally biased region" description="Acidic residues" evidence="9">
    <location>
        <begin position="810"/>
        <end position="830"/>
    </location>
</feature>
<feature type="compositionally biased region" description="Acidic residues" evidence="9">
    <location>
        <begin position="704"/>
        <end position="713"/>
    </location>
</feature>
<dbReference type="InterPro" id="IPR039768">
    <property type="entry name" value="Nmd3"/>
</dbReference>
<dbReference type="GO" id="GO:0000055">
    <property type="term" value="P:ribosomal large subunit export from nucleus"/>
    <property type="evidence" value="ECO:0007669"/>
    <property type="project" value="TreeGrafter"/>
</dbReference>
<comment type="caution">
    <text evidence="13">The sequence shown here is derived from an EMBL/GenBank/DDBJ whole genome shotgun (WGS) entry which is preliminary data.</text>
</comment>
<feature type="region of interest" description="Disordered" evidence="9">
    <location>
        <begin position="1"/>
        <end position="23"/>
    </location>
</feature>
<evidence type="ECO:0000256" key="3">
    <source>
        <dbReference type="ARBA" id="ARBA00009794"/>
    </source>
</evidence>
<proteinExistence type="inferred from homology"/>
<dbReference type="InterPro" id="IPR007064">
    <property type="entry name" value="Nmd3_N"/>
</dbReference>
<dbReference type="GO" id="GO:0043023">
    <property type="term" value="F:ribosomal large subunit binding"/>
    <property type="evidence" value="ECO:0007669"/>
    <property type="project" value="InterPro"/>
</dbReference>
<dbReference type="Pfam" id="PF21193">
    <property type="entry name" value="NMD_SH3"/>
    <property type="match status" value="1"/>
</dbReference>
<gene>
    <name evidence="13" type="ORF">FNF27_00608</name>
</gene>
<feature type="compositionally biased region" description="Low complexity" evidence="9">
    <location>
        <begin position="772"/>
        <end position="782"/>
    </location>
</feature>
<keyword evidence="7" id="KW-0653">Protein transport</keyword>
<sequence length="830" mass="88516">MDTDGESTAMVDGPTELPRGEDGMPLRREATILCCLCGVHIPPNPANMCVACLRSQVDITEGIPRSLTVQQCRQCNRWHRPPFQHAELESPELLSILLKKIPGLSRSHGATLVDAGFVWTEPHSKRIKVKLTLQKDTDFRVRLQQSMVVEFSITNQQCTDCQRSFTEHTWNAVAQVRQDVPHKKTFFFLEQLILKHSAHTEATTVTTVPQGLDFFYGDKSNCAKFVDFLASCVPIRYRTAKKLVSADLKSMVYNYKHTYAVEIAPICRDDLVLLPPRTASSLGSINPLCLVYRVSNLIFVVDPTTLQTAELGADRYWRDPFRPQLSAPHLIRFTVLDVVPAAVEATGEAAAVFAHGTSSTKKHRGRKGGRRGRKGRRRAADGDDSDDDDGSVAGSSVAGGASGKPRIFGGSVASIGGRSGRSRGTGLGGALNPAGRRKLLADDDDAGSMVTSAKDTTRSVGVGQGGMGGVTMGRRLFTSGTSVTTSVTGGPKGKFLLADVELIRERDLGVSDNRVTVRTHLGNVLKPGDTVLGYDMAGALFVREAVNKGTSVEGTGDGAGESTGRKGGRKGGRAGAGPKTRAYKGTIPEVIVVRKIFPERSRKTRGWKLRKLNIAASTEGLPAGSRAAAEAERSARDYEAFLDDLEQDREMRRQVRRYKQAPKGPAVLAAEAKAKAAAAAAAMEAGVVDDAGSGAAAAASGAGADDEKDELAELEALVSKDAAADAEDDEDDDDDLLDEDEAEQADAVLAKRRAERLAAQMLAMAEDDAAADDAAAAAAAGAGEDEDEESEWVAGDAGRSAEFGTVREAADEDEDEDEGEGDEEDEGDEA</sequence>
<comment type="similarity">
    <text evidence="3">Belongs to the NMD3 family.</text>
</comment>
<feature type="compositionally biased region" description="Gly residues" evidence="9">
    <location>
        <begin position="417"/>
        <end position="429"/>
    </location>
</feature>
<evidence type="ECO:0000259" key="11">
    <source>
        <dbReference type="Pfam" id="PF21192"/>
    </source>
</evidence>
<reference evidence="13 14" key="1">
    <citation type="submission" date="2019-07" db="EMBL/GenBank/DDBJ databases">
        <title>Genomes of Cafeteria roenbergensis.</title>
        <authorList>
            <person name="Fischer M.G."/>
            <person name="Hackl T."/>
            <person name="Roman M."/>
        </authorList>
    </citation>
    <scope>NUCLEOTIDE SEQUENCE [LARGE SCALE GENOMIC DNA]</scope>
    <source>
        <strain evidence="13 14">E4-10P</strain>
    </source>
</reference>
<feature type="region of interest" description="Disordered" evidence="9">
    <location>
        <begin position="550"/>
        <end position="581"/>
    </location>
</feature>
<dbReference type="AlphaFoldDB" id="A0A5A8EPZ0"/>
<evidence type="ECO:0000259" key="10">
    <source>
        <dbReference type="Pfam" id="PF04981"/>
    </source>
</evidence>
<evidence type="ECO:0000256" key="4">
    <source>
        <dbReference type="ARBA" id="ARBA00017035"/>
    </source>
</evidence>
<evidence type="ECO:0000256" key="2">
    <source>
        <dbReference type="ARBA" id="ARBA00004496"/>
    </source>
</evidence>
<feature type="compositionally biased region" description="Acidic residues" evidence="9">
    <location>
        <begin position="724"/>
        <end position="744"/>
    </location>
</feature>
<evidence type="ECO:0000256" key="7">
    <source>
        <dbReference type="ARBA" id="ARBA00022927"/>
    </source>
</evidence>
<organism evidence="13 14">
    <name type="scientific">Cafeteria roenbergensis</name>
    <name type="common">Marine flagellate</name>
    <dbReference type="NCBI Taxonomy" id="33653"/>
    <lineage>
        <taxon>Eukaryota</taxon>
        <taxon>Sar</taxon>
        <taxon>Stramenopiles</taxon>
        <taxon>Bigyra</taxon>
        <taxon>Opalozoa</taxon>
        <taxon>Bicosoecida</taxon>
        <taxon>Cafeteriaceae</taxon>
        <taxon>Cafeteria</taxon>
    </lineage>
</organism>
<evidence type="ECO:0000256" key="9">
    <source>
        <dbReference type="SAM" id="MobiDB-lite"/>
    </source>
</evidence>
<evidence type="ECO:0000256" key="1">
    <source>
        <dbReference type="ARBA" id="ARBA00004123"/>
    </source>
</evidence>
<feature type="region of interest" description="Disordered" evidence="9">
    <location>
        <begin position="696"/>
        <end position="748"/>
    </location>
</feature>
<evidence type="ECO:0000259" key="12">
    <source>
        <dbReference type="Pfam" id="PF21193"/>
    </source>
</evidence>
<comment type="subcellular location">
    <subcellularLocation>
        <location evidence="2">Cytoplasm</location>
    </subcellularLocation>
    <subcellularLocation>
        <location evidence="1">Nucleus</location>
    </subcellularLocation>
</comment>
<keyword evidence="5" id="KW-0813">Transport</keyword>
<dbReference type="Pfam" id="PF21192">
    <property type="entry name" value="OB_NMD3"/>
    <property type="match status" value="1"/>
</dbReference>
<feature type="region of interest" description="Disordered" evidence="9">
    <location>
        <begin position="354"/>
        <end position="435"/>
    </location>
</feature>
<evidence type="ECO:0000256" key="6">
    <source>
        <dbReference type="ARBA" id="ARBA00022490"/>
    </source>
</evidence>
<name>A0A5A8EPZ0_CAFRO</name>
<dbReference type="EMBL" id="VLTO01000002">
    <property type="protein sequence ID" value="KAA0178060.1"/>
    <property type="molecule type" value="Genomic_DNA"/>
</dbReference>
<dbReference type="GO" id="GO:0005737">
    <property type="term" value="C:cytoplasm"/>
    <property type="evidence" value="ECO:0007669"/>
    <property type="project" value="UniProtKB-SubCell"/>
</dbReference>
<evidence type="ECO:0000313" key="14">
    <source>
        <dbReference type="Proteomes" id="UP000322899"/>
    </source>
</evidence>
<evidence type="ECO:0000256" key="5">
    <source>
        <dbReference type="ARBA" id="ARBA00022448"/>
    </source>
</evidence>
<dbReference type="Pfam" id="PF04981">
    <property type="entry name" value="NMD3"/>
    <property type="match status" value="1"/>
</dbReference>
<dbReference type="InterPro" id="IPR048898">
    <property type="entry name" value="OB_NMD3"/>
</dbReference>
<protein>
    <recommendedName>
        <fullName evidence="4">60S ribosomal export protein NMD3</fullName>
    </recommendedName>
</protein>
<dbReference type="PANTHER" id="PTHR12746">
    <property type="entry name" value="NONSENSE-MEDIATED MRNA DECAY PROTEIN 3"/>
    <property type="match status" value="1"/>
</dbReference>
<evidence type="ECO:0000313" key="13">
    <source>
        <dbReference type="EMBL" id="KAA0178060.1"/>
    </source>
</evidence>
<feature type="domain" description="60S ribosomal export protein NMD3 SH3" evidence="12">
    <location>
        <begin position="266"/>
        <end position="312"/>
    </location>
</feature>
<accession>A0A5A8EPZ0</accession>
<dbReference type="GO" id="GO:0005634">
    <property type="term" value="C:nucleus"/>
    <property type="evidence" value="ECO:0007669"/>
    <property type="project" value="UniProtKB-SubCell"/>
</dbReference>
<dbReference type="InterPro" id="IPR048899">
    <property type="entry name" value="NMD_SH3"/>
</dbReference>
<evidence type="ECO:0000256" key="8">
    <source>
        <dbReference type="ARBA" id="ARBA00023242"/>
    </source>
</evidence>
<feature type="compositionally biased region" description="Basic residues" evidence="9">
    <location>
        <begin position="360"/>
        <end position="377"/>
    </location>
</feature>
<dbReference type="Proteomes" id="UP000322899">
    <property type="component" value="Unassembled WGS sequence"/>
</dbReference>